<dbReference type="EMBL" id="JXTB01000022">
    <property type="protein sequence ID" value="PON75799.1"/>
    <property type="molecule type" value="Genomic_DNA"/>
</dbReference>
<proteinExistence type="predicted"/>
<dbReference type="Proteomes" id="UP000237105">
    <property type="component" value="Unassembled WGS sequence"/>
</dbReference>
<evidence type="ECO:0000313" key="1">
    <source>
        <dbReference type="EMBL" id="PON75799.1"/>
    </source>
</evidence>
<accession>A0A2P5DRA2</accession>
<protein>
    <submittedName>
        <fullName evidence="1">Uncharacterized protein</fullName>
    </submittedName>
</protein>
<reference evidence="2" key="1">
    <citation type="submission" date="2016-06" db="EMBL/GenBank/DDBJ databases">
        <title>Parallel loss of symbiosis genes in relatives of nitrogen-fixing non-legume Parasponia.</title>
        <authorList>
            <person name="Van Velzen R."/>
            <person name="Holmer R."/>
            <person name="Bu F."/>
            <person name="Rutten L."/>
            <person name="Van Zeijl A."/>
            <person name="Liu W."/>
            <person name="Santuari L."/>
            <person name="Cao Q."/>
            <person name="Sharma T."/>
            <person name="Shen D."/>
            <person name="Roswanjaya Y."/>
            <person name="Wardhani T."/>
            <person name="Kalhor M.S."/>
            <person name="Jansen J."/>
            <person name="Van den Hoogen J."/>
            <person name="Gungor B."/>
            <person name="Hartog M."/>
            <person name="Hontelez J."/>
            <person name="Verver J."/>
            <person name="Yang W.-C."/>
            <person name="Schijlen E."/>
            <person name="Repin R."/>
            <person name="Schilthuizen M."/>
            <person name="Schranz E."/>
            <person name="Heidstra R."/>
            <person name="Miyata K."/>
            <person name="Fedorova E."/>
            <person name="Kohlen W."/>
            <person name="Bisseling T."/>
            <person name="Smit S."/>
            <person name="Geurts R."/>
        </authorList>
    </citation>
    <scope>NUCLEOTIDE SEQUENCE [LARGE SCALE GENOMIC DNA]</scope>
    <source>
        <strain evidence="2">cv. WU1-14</strain>
    </source>
</reference>
<dbReference type="AlphaFoldDB" id="A0A2P5DRA2"/>
<keyword evidence="2" id="KW-1185">Reference proteome</keyword>
<comment type="caution">
    <text evidence="1">The sequence shown here is derived from an EMBL/GenBank/DDBJ whole genome shotgun (WGS) entry which is preliminary data.</text>
</comment>
<name>A0A2P5DRA2_PARAD</name>
<gene>
    <name evidence="1" type="ORF">PanWU01x14_040590</name>
</gene>
<evidence type="ECO:0000313" key="2">
    <source>
        <dbReference type="Proteomes" id="UP000237105"/>
    </source>
</evidence>
<sequence length="91" mass="10311">MKKSLEGSGPYLALPARFGAFHRMNRTVSHIANTPLGEALQRRLESTLPTSNSGLWLRSLEKTWLQQVVDLFRSTKLIVAIRINKTTVPFF</sequence>
<organism evidence="1 2">
    <name type="scientific">Parasponia andersonii</name>
    <name type="common">Sponia andersonii</name>
    <dbReference type="NCBI Taxonomy" id="3476"/>
    <lineage>
        <taxon>Eukaryota</taxon>
        <taxon>Viridiplantae</taxon>
        <taxon>Streptophyta</taxon>
        <taxon>Embryophyta</taxon>
        <taxon>Tracheophyta</taxon>
        <taxon>Spermatophyta</taxon>
        <taxon>Magnoliopsida</taxon>
        <taxon>eudicotyledons</taxon>
        <taxon>Gunneridae</taxon>
        <taxon>Pentapetalae</taxon>
        <taxon>rosids</taxon>
        <taxon>fabids</taxon>
        <taxon>Rosales</taxon>
        <taxon>Cannabaceae</taxon>
        <taxon>Parasponia</taxon>
    </lineage>
</organism>